<feature type="compositionally biased region" description="Basic and acidic residues" evidence="2">
    <location>
        <begin position="311"/>
        <end position="329"/>
    </location>
</feature>
<feature type="region of interest" description="Disordered" evidence="2">
    <location>
        <begin position="32"/>
        <end position="60"/>
    </location>
</feature>
<dbReference type="RefSeq" id="WP_227774827.1">
    <property type="nucleotide sequence ID" value="NZ_BAABKX010000001.1"/>
</dbReference>
<proteinExistence type="predicted"/>
<evidence type="ECO:0000259" key="4">
    <source>
        <dbReference type="Pfam" id="PF14257"/>
    </source>
</evidence>
<evidence type="ECO:0000313" key="6">
    <source>
        <dbReference type="Proteomes" id="UP001501729"/>
    </source>
</evidence>
<feature type="domain" description="DUF4349" evidence="4">
    <location>
        <begin position="69"/>
        <end position="286"/>
    </location>
</feature>
<feature type="transmembrane region" description="Helical" evidence="3">
    <location>
        <begin position="269"/>
        <end position="290"/>
    </location>
</feature>
<dbReference type="PROSITE" id="PS51257">
    <property type="entry name" value="PROKAR_LIPOPROTEIN"/>
    <property type="match status" value="1"/>
</dbReference>
<dbReference type="InterPro" id="IPR025645">
    <property type="entry name" value="DUF4349"/>
</dbReference>
<evidence type="ECO:0000256" key="2">
    <source>
        <dbReference type="SAM" id="MobiDB-lite"/>
    </source>
</evidence>
<name>A0AAV3UB25_9EURY</name>
<keyword evidence="6" id="KW-1185">Reference proteome</keyword>
<dbReference type="Proteomes" id="UP001501729">
    <property type="component" value="Unassembled WGS sequence"/>
</dbReference>
<comment type="caution">
    <text evidence="5">The sequence shown here is derived from an EMBL/GenBank/DDBJ whole genome shotgun (WGS) entry which is preliminary data.</text>
</comment>
<keyword evidence="3" id="KW-0812">Transmembrane</keyword>
<organism evidence="5 6">
    <name type="scientific">Haladaptatus pallidirubidus</name>
    <dbReference type="NCBI Taxonomy" id="1008152"/>
    <lineage>
        <taxon>Archaea</taxon>
        <taxon>Methanobacteriati</taxon>
        <taxon>Methanobacteriota</taxon>
        <taxon>Stenosarchaea group</taxon>
        <taxon>Halobacteria</taxon>
        <taxon>Halobacteriales</taxon>
        <taxon>Haladaptataceae</taxon>
        <taxon>Haladaptatus</taxon>
    </lineage>
</organism>
<evidence type="ECO:0000313" key="5">
    <source>
        <dbReference type="EMBL" id="GAA5040666.1"/>
    </source>
</evidence>
<feature type="coiled-coil region" evidence="1">
    <location>
        <begin position="151"/>
        <end position="215"/>
    </location>
</feature>
<feature type="region of interest" description="Disordered" evidence="2">
    <location>
        <begin position="297"/>
        <end position="335"/>
    </location>
</feature>
<keyword evidence="3" id="KW-0472">Membrane</keyword>
<dbReference type="EMBL" id="BAABKX010000001">
    <property type="protein sequence ID" value="GAA5040666.1"/>
    <property type="molecule type" value="Genomic_DNA"/>
</dbReference>
<dbReference type="AlphaFoldDB" id="A0AAV3UB25"/>
<protein>
    <submittedName>
        <fullName evidence="5">DUF4349 domain-containing protein</fullName>
    </submittedName>
</protein>
<accession>A0AAV3UB25</accession>
<sequence length="335" mass="36063">MIARKRLLVLSLVVLVSLAGCAGMGGNNADGSNDGAPNAGTSGDGGNPQSADSATAGGQERSALAVQQRALVRTGNVTVEVENFETANANLTRLANARGGFVSDSSERVHRSGNRTWTTGKIVFRIPAENFSAFFERAKRVGEVERSDTGAKDVTDQLVDIEARLTNLQSQREKLRGLYENANDTEAVLSVQKRLSDVQGEIERLEAKKQSIEDRVAYSTVTVRMQEPRPDAETKTPEQKSWHERGVLAAFLDSVDGALVMLRAIVVGAAYLLPYLAVLGAPVAGVFVWWRRRASARSSVKSVEAGESEELDGKVAKTEETNGNRKTGEDDASDE</sequence>
<dbReference type="GeneID" id="68614860"/>
<keyword evidence="1" id="KW-0175">Coiled coil</keyword>
<reference evidence="5 6" key="1">
    <citation type="journal article" date="2019" name="Int. J. Syst. Evol. Microbiol.">
        <title>The Global Catalogue of Microorganisms (GCM) 10K type strain sequencing project: providing services to taxonomists for standard genome sequencing and annotation.</title>
        <authorList>
            <consortium name="The Broad Institute Genomics Platform"/>
            <consortium name="The Broad Institute Genome Sequencing Center for Infectious Disease"/>
            <person name="Wu L."/>
            <person name="Ma J."/>
        </authorList>
    </citation>
    <scope>NUCLEOTIDE SEQUENCE [LARGE SCALE GENOMIC DNA]</scope>
    <source>
        <strain evidence="5 6">JCM 17504</strain>
    </source>
</reference>
<dbReference type="Pfam" id="PF14257">
    <property type="entry name" value="DUF4349"/>
    <property type="match status" value="1"/>
</dbReference>
<keyword evidence="3" id="KW-1133">Transmembrane helix</keyword>
<evidence type="ECO:0000256" key="1">
    <source>
        <dbReference type="SAM" id="Coils"/>
    </source>
</evidence>
<evidence type="ECO:0000256" key="3">
    <source>
        <dbReference type="SAM" id="Phobius"/>
    </source>
</evidence>
<gene>
    <name evidence="5" type="ORF">GCM10025751_01650</name>
</gene>